<dbReference type="GO" id="GO:1902600">
    <property type="term" value="P:proton transmembrane transport"/>
    <property type="evidence" value="ECO:0007669"/>
    <property type="project" value="InterPro"/>
</dbReference>
<evidence type="ECO:0000313" key="13">
    <source>
        <dbReference type="Proteomes" id="UP000593766"/>
    </source>
</evidence>
<keyword evidence="13" id="KW-1185">Reference proteome</keyword>
<accession>A0A7M1URW4</accession>
<dbReference type="KEGG" id="tcs:IMZ38_06090"/>
<dbReference type="InterPro" id="IPR006153">
    <property type="entry name" value="Cation/H_exchanger_TM"/>
</dbReference>
<feature type="transmembrane region" description="Helical" evidence="10">
    <location>
        <begin position="236"/>
        <end position="255"/>
    </location>
</feature>
<evidence type="ECO:0000256" key="10">
    <source>
        <dbReference type="SAM" id="Phobius"/>
    </source>
</evidence>
<feature type="transmembrane region" description="Helical" evidence="10">
    <location>
        <begin position="145"/>
        <end position="165"/>
    </location>
</feature>
<feature type="transmembrane region" description="Helical" evidence="10">
    <location>
        <begin position="212"/>
        <end position="230"/>
    </location>
</feature>
<feature type="transmembrane region" description="Helical" evidence="10">
    <location>
        <begin position="85"/>
        <end position="107"/>
    </location>
</feature>
<feature type="transmembrane region" description="Helical" evidence="10">
    <location>
        <begin position="31"/>
        <end position="48"/>
    </location>
</feature>
<dbReference type="GO" id="GO:0006814">
    <property type="term" value="P:sodium ion transport"/>
    <property type="evidence" value="ECO:0007669"/>
    <property type="project" value="UniProtKB-KW"/>
</dbReference>
<dbReference type="Gene3D" id="1.20.1530.20">
    <property type="match status" value="1"/>
</dbReference>
<dbReference type="OrthoDB" id="18975at2157"/>
<feature type="transmembrane region" description="Helical" evidence="10">
    <location>
        <begin position="296"/>
        <end position="316"/>
    </location>
</feature>
<dbReference type="GO" id="GO:0015297">
    <property type="term" value="F:antiporter activity"/>
    <property type="evidence" value="ECO:0007669"/>
    <property type="project" value="UniProtKB-KW"/>
</dbReference>
<evidence type="ECO:0000256" key="3">
    <source>
        <dbReference type="ARBA" id="ARBA00022449"/>
    </source>
</evidence>
<feature type="transmembrane region" description="Helical" evidence="10">
    <location>
        <begin position="267"/>
        <end position="290"/>
    </location>
</feature>
<keyword evidence="7" id="KW-0406">Ion transport</keyword>
<organism evidence="12 13">
    <name type="scientific">Thermosphaera chiliense</name>
    <dbReference type="NCBI Taxonomy" id="3402707"/>
    <lineage>
        <taxon>Archaea</taxon>
        <taxon>Thermoproteota</taxon>
        <taxon>Thermoprotei</taxon>
        <taxon>Desulfurococcales</taxon>
        <taxon>Desulfurococcaceae</taxon>
        <taxon>Thermosphaera</taxon>
    </lineage>
</organism>
<keyword evidence="6" id="KW-0915">Sodium</keyword>
<evidence type="ECO:0000256" key="8">
    <source>
        <dbReference type="ARBA" id="ARBA00023136"/>
    </source>
</evidence>
<dbReference type="InterPro" id="IPR038770">
    <property type="entry name" value="Na+/solute_symporter_sf"/>
</dbReference>
<evidence type="ECO:0000256" key="9">
    <source>
        <dbReference type="ARBA" id="ARBA00023201"/>
    </source>
</evidence>
<dbReference type="RefSeq" id="WP_193435994.1">
    <property type="nucleotide sequence ID" value="NZ_CP063144.1"/>
</dbReference>
<evidence type="ECO:0000313" key="12">
    <source>
        <dbReference type="EMBL" id="QOR94193.1"/>
    </source>
</evidence>
<feature type="transmembrane region" description="Helical" evidence="10">
    <location>
        <begin position="6"/>
        <end position="24"/>
    </location>
</feature>
<dbReference type="PANTHER" id="PTHR43562">
    <property type="entry name" value="NAPA-TYPE SODIUM/HYDROGEN ANTIPORTER"/>
    <property type="match status" value="1"/>
</dbReference>
<proteinExistence type="predicted"/>
<sequence length="386" mass="42700">MAAMIVFYIYVGWLFSKLLGIYFKMKDLGELPGYILGSLIIAMFFHGLVNHEDLSLVAEISSILIVFHAGLTSDFTEVLENFKKALVMSLSAVFTTFMIVTSTLLYLDFPLETALLIAILFSNTATETTALALEKLGTQLKNLLVSASFIDDIIVLFIATAYFNLLKGAGGLDFILSLFISITMLAIIMQVGKFRERFARFFIKMSKSHESFVDITITVLTGMVALSLVFKGSGLIAAYLAGLLISIGAAIKDPLLRFKPRIIDFSVMLDSFIDSVFIPLFLIYVSPLIVRPGLNLAFIILIFAGAVLGKFLPYFFFIRRDQRFREDAVVAGLCMSGRGVLEMVLVVHGMSLGLLPEMLVNSILVVSVSTSLFAMFSTGLWRRRIS</sequence>
<protein>
    <submittedName>
        <fullName evidence="12">Cation:proton antiporter</fullName>
    </submittedName>
</protein>
<evidence type="ECO:0000256" key="4">
    <source>
        <dbReference type="ARBA" id="ARBA00022692"/>
    </source>
</evidence>
<keyword evidence="4 10" id="KW-0812">Transmembrane</keyword>
<reference evidence="12 13" key="1">
    <citation type="submission" date="2020-10" db="EMBL/GenBank/DDBJ databases">
        <title>Complete genome sequence of Thermosphaera aggregans strain 3507.</title>
        <authorList>
            <person name="Zayulina K.S."/>
            <person name="Elcheninov A.G."/>
            <person name="Toshchakov S.V."/>
            <person name="Kublanov I.V."/>
            <person name="Kochetkova T.V."/>
        </authorList>
    </citation>
    <scope>NUCLEOTIDE SEQUENCE [LARGE SCALE GENOMIC DNA]</scope>
    <source>
        <strain evidence="12 13">3507</strain>
    </source>
</reference>
<evidence type="ECO:0000256" key="5">
    <source>
        <dbReference type="ARBA" id="ARBA00022989"/>
    </source>
</evidence>
<comment type="subcellular location">
    <subcellularLocation>
        <location evidence="1">Membrane</location>
        <topology evidence="1">Multi-pass membrane protein</topology>
    </subcellularLocation>
</comment>
<gene>
    <name evidence="12" type="ORF">IMZ38_06090</name>
</gene>
<dbReference type="Proteomes" id="UP000593766">
    <property type="component" value="Chromosome"/>
</dbReference>
<dbReference type="PANTHER" id="PTHR43562:SF3">
    <property type="entry name" value="SODIUM ION_PROTON EXCHANGER (EUROFUNG)"/>
    <property type="match status" value="1"/>
</dbReference>
<feature type="domain" description="Cation/H+ exchanger transmembrane" evidence="11">
    <location>
        <begin position="20"/>
        <end position="375"/>
    </location>
</feature>
<evidence type="ECO:0000256" key="2">
    <source>
        <dbReference type="ARBA" id="ARBA00022448"/>
    </source>
</evidence>
<dbReference type="Pfam" id="PF00999">
    <property type="entry name" value="Na_H_Exchanger"/>
    <property type="match status" value="1"/>
</dbReference>
<keyword evidence="3" id="KW-0050">Antiport</keyword>
<keyword evidence="9" id="KW-0739">Sodium transport</keyword>
<dbReference type="AlphaFoldDB" id="A0A7M1URW4"/>
<dbReference type="GeneID" id="59454970"/>
<dbReference type="EMBL" id="CP063144">
    <property type="protein sequence ID" value="QOR94193.1"/>
    <property type="molecule type" value="Genomic_DNA"/>
</dbReference>
<evidence type="ECO:0000259" key="11">
    <source>
        <dbReference type="Pfam" id="PF00999"/>
    </source>
</evidence>
<keyword evidence="8 10" id="KW-0472">Membrane</keyword>
<feature type="transmembrane region" description="Helical" evidence="10">
    <location>
        <begin position="113"/>
        <end position="133"/>
    </location>
</feature>
<keyword evidence="2" id="KW-0813">Transport</keyword>
<evidence type="ECO:0000256" key="6">
    <source>
        <dbReference type="ARBA" id="ARBA00023053"/>
    </source>
</evidence>
<evidence type="ECO:0000256" key="7">
    <source>
        <dbReference type="ARBA" id="ARBA00023065"/>
    </source>
</evidence>
<keyword evidence="5 10" id="KW-1133">Transmembrane helix</keyword>
<dbReference type="GO" id="GO:0016020">
    <property type="term" value="C:membrane"/>
    <property type="evidence" value="ECO:0007669"/>
    <property type="project" value="UniProtKB-SubCell"/>
</dbReference>
<feature type="transmembrane region" description="Helical" evidence="10">
    <location>
        <begin position="171"/>
        <end position="191"/>
    </location>
</feature>
<feature type="transmembrane region" description="Helical" evidence="10">
    <location>
        <begin position="359"/>
        <end position="381"/>
    </location>
</feature>
<name>A0A7M1URW4_9CREN</name>
<evidence type="ECO:0000256" key="1">
    <source>
        <dbReference type="ARBA" id="ARBA00004141"/>
    </source>
</evidence>